<dbReference type="InterPro" id="IPR036597">
    <property type="entry name" value="Fido-like_dom_sf"/>
</dbReference>
<dbReference type="EMBL" id="LCIB01000041">
    <property type="protein sequence ID" value="KKT45797.1"/>
    <property type="molecule type" value="Genomic_DNA"/>
</dbReference>
<accession>A0A0G1JP95</accession>
<gene>
    <name evidence="1" type="ORF">UW37_C0041G0002</name>
</gene>
<organism evidence="1 2">
    <name type="scientific">Candidatus Gottesmanbacteria bacterium GW2011_GWA2_44_17</name>
    <dbReference type="NCBI Taxonomy" id="1618444"/>
    <lineage>
        <taxon>Bacteria</taxon>
        <taxon>Candidatus Gottesmaniibacteriota</taxon>
    </lineage>
</organism>
<dbReference type="PANTHER" id="PTHR13504">
    <property type="entry name" value="FIDO DOMAIN-CONTAINING PROTEIN DDB_G0283145"/>
    <property type="match status" value="1"/>
</dbReference>
<dbReference type="Gene3D" id="1.10.3290.10">
    <property type="entry name" value="Fido-like domain"/>
    <property type="match status" value="1"/>
</dbReference>
<evidence type="ECO:0000313" key="1">
    <source>
        <dbReference type="EMBL" id="KKT45797.1"/>
    </source>
</evidence>
<proteinExistence type="predicted"/>
<dbReference type="Proteomes" id="UP000034063">
    <property type="component" value="Unassembled WGS sequence"/>
</dbReference>
<dbReference type="AlphaFoldDB" id="A0A0G1JP95"/>
<reference evidence="1 2" key="1">
    <citation type="journal article" date="2015" name="Nature">
        <title>rRNA introns, odd ribosomes, and small enigmatic genomes across a large radiation of phyla.</title>
        <authorList>
            <person name="Brown C.T."/>
            <person name="Hug L.A."/>
            <person name="Thomas B.C."/>
            <person name="Sharon I."/>
            <person name="Castelle C.J."/>
            <person name="Singh A."/>
            <person name="Wilkins M.J."/>
            <person name="Williams K.H."/>
            <person name="Banfield J.F."/>
        </authorList>
    </citation>
    <scope>NUCLEOTIDE SEQUENCE [LARGE SCALE GENOMIC DNA]</scope>
</reference>
<dbReference type="InterPro" id="IPR040198">
    <property type="entry name" value="Fido_containing"/>
</dbReference>
<sequence length="254" mass="29626">MFSHPPDWRKRLQPDFLQKAFKSEALNDLIKQAEKKYVDWNTFKHYQIPKDFIPETAWAYLKFNRFSNRERTPVKSTANDSFTYIITKTMYKRLSFIDSNTSGFLGSDVEKPTEIQKNKLIISGLTEEAIASSQIEGANTSRKVAKKMLLSKRKARNKDEQMIINNYQVMQRLLDWKDFPLSLNMLQDIQKNITADTLEDKNDEARLRTDKDNIGVVNRLTGEVVFTPPKQSVVLQELERLVEYANQKETDDGY</sequence>
<protein>
    <submittedName>
        <fullName evidence="1">Uncharacterized protein</fullName>
    </submittedName>
</protein>
<name>A0A0G1JP95_9BACT</name>
<dbReference type="PANTHER" id="PTHR13504:SF38">
    <property type="entry name" value="FIDO DOMAIN-CONTAINING PROTEIN"/>
    <property type="match status" value="1"/>
</dbReference>
<comment type="caution">
    <text evidence="1">The sequence shown here is derived from an EMBL/GenBank/DDBJ whole genome shotgun (WGS) entry which is preliminary data.</text>
</comment>
<evidence type="ECO:0000313" key="2">
    <source>
        <dbReference type="Proteomes" id="UP000034063"/>
    </source>
</evidence>